<keyword evidence="3" id="KW-0614">Plasmid</keyword>
<dbReference type="Proteomes" id="UP001214898">
    <property type="component" value="Plasmid unnamed1"/>
</dbReference>
<name>A0A8I2BAK6_BACIU</name>
<reference evidence="3" key="2">
    <citation type="submission" date="2023-03" db="EMBL/GenBank/DDBJ databases">
        <title>Complete genome sequences of 52 Bacillus and Priestia strains isolated from West-African fermentations and 26 reference strains from the DSMZ collection.</title>
        <authorList>
            <person name="Wiedenbein E.S."/>
            <person name="Canoy T.S."/>
            <person name="Hui Y."/>
            <person name="Parkouda C."/>
            <person name="Dawende C."/>
            <person name="Ametefe E."/>
            <person name="Jespersen L."/>
            <person name="Nielsen D.S."/>
        </authorList>
    </citation>
    <scope>NUCLEOTIDE SEQUENCE</scope>
    <source>
        <strain evidence="3">PRO56</strain>
        <plasmid evidence="3">unnamed1</plasmid>
    </source>
</reference>
<dbReference type="RefSeq" id="WP_208556747.1">
    <property type="nucleotide sequence ID" value="NZ_JAGFPW010000026.1"/>
</dbReference>
<feature type="transmembrane region" description="Helical" evidence="1">
    <location>
        <begin position="52"/>
        <end position="73"/>
    </location>
</feature>
<keyword evidence="1" id="KW-0812">Transmembrane</keyword>
<proteinExistence type="predicted"/>
<accession>A0A8I2BAK6</accession>
<keyword evidence="1" id="KW-0472">Membrane</keyword>
<dbReference type="EMBL" id="CP120574">
    <property type="protein sequence ID" value="WEY82949.1"/>
    <property type="molecule type" value="Genomic_DNA"/>
</dbReference>
<geneLocation type="plasmid" evidence="3 5">
    <name>unnamed1</name>
</geneLocation>
<evidence type="ECO:0000256" key="1">
    <source>
        <dbReference type="SAM" id="Phobius"/>
    </source>
</evidence>
<protein>
    <submittedName>
        <fullName evidence="3">CagC family type IV secretion system protein</fullName>
    </submittedName>
</protein>
<organism evidence="2 4">
    <name type="scientific">Bacillus subtilis</name>
    <dbReference type="NCBI Taxonomy" id="1423"/>
    <lineage>
        <taxon>Bacteria</taxon>
        <taxon>Bacillati</taxon>
        <taxon>Bacillota</taxon>
        <taxon>Bacilli</taxon>
        <taxon>Bacillales</taxon>
        <taxon>Bacillaceae</taxon>
        <taxon>Bacillus</taxon>
    </lineage>
</organism>
<evidence type="ECO:0000313" key="2">
    <source>
        <dbReference type="EMBL" id="MBO3796456.1"/>
    </source>
</evidence>
<evidence type="ECO:0000313" key="3">
    <source>
        <dbReference type="EMBL" id="WEY82949.1"/>
    </source>
</evidence>
<sequence length="119" mass="12244">MNKIKAFITDKKILFALGLSLALVVMVMPDSVVLAASEAGQAKQKVTKGLKVILTVITAAIVLCGGIGAGKLISVKVASGLDDPHTKNEMWKGLGAIGAGVAAGGALTWLLPWLFGLFN</sequence>
<feature type="transmembrane region" description="Helical" evidence="1">
    <location>
        <begin position="94"/>
        <end position="115"/>
    </location>
</feature>
<evidence type="ECO:0000313" key="4">
    <source>
        <dbReference type="Proteomes" id="UP000665181"/>
    </source>
</evidence>
<keyword evidence="1" id="KW-1133">Transmembrane helix</keyword>
<dbReference type="AlphaFoldDB" id="A0A8I2BAK6"/>
<evidence type="ECO:0000313" key="5">
    <source>
        <dbReference type="Proteomes" id="UP001214898"/>
    </source>
</evidence>
<gene>
    <name evidence="2" type="ORF">J5227_19605</name>
    <name evidence="3" type="ORF">P5633_00085</name>
</gene>
<dbReference type="InterPro" id="IPR031607">
    <property type="entry name" value="T4SS_CagC"/>
</dbReference>
<reference evidence="2" key="1">
    <citation type="submission" date="2021-03" db="EMBL/GenBank/DDBJ databases">
        <title>Isolation of Bacillus subtilis from fermented food sample.</title>
        <authorList>
            <person name="Lakshmanan V."/>
            <person name="Athira K."/>
            <person name="Rajagopal K."/>
        </authorList>
    </citation>
    <scope>NUCLEOTIDE SEQUENCE</scope>
    <source>
        <strain evidence="2">S1</strain>
    </source>
</reference>
<dbReference type="EMBL" id="JAGFPW010000026">
    <property type="protein sequence ID" value="MBO3796456.1"/>
    <property type="molecule type" value="Genomic_DNA"/>
</dbReference>
<dbReference type="Pfam" id="PF16943">
    <property type="entry name" value="T4SS_CagC"/>
    <property type="match status" value="1"/>
</dbReference>
<dbReference type="Proteomes" id="UP000665181">
    <property type="component" value="Unassembled WGS sequence"/>
</dbReference>